<feature type="compositionally biased region" description="Acidic residues" evidence="2">
    <location>
        <begin position="561"/>
        <end position="571"/>
    </location>
</feature>
<evidence type="ECO:0000313" key="4">
    <source>
        <dbReference type="Proteomes" id="UP001174934"/>
    </source>
</evidence>
<feature type="region of interest" description="Disordered" evidence="2">
    <location>
        <begin position="362"/>
        <end position="391"/>
    </location>
</feature>
<feature type="compositionally biased region" description="Basic residues" evidence="2">
    <location>
        <begin position="537"/>
        <end position="552"/>
    </location>
</feature>
<feature type="compositionally biased region" description="Pro residues" evidence="2">
    <location>
        <begin position="230"/>
        <end position="239"/>
    </location>
</feature>
<protein>
    <submittedName>
        <fullName evidence="3">Uncharacterized protein</fullName>
    </submittedName>
</protein>
<feature type="region of interest" description="Disordered" evidence="2">
    <location>
        <begin position="532"/>
        <end position="574"/>
    </location>
</feature>
<keyword evidence="1" id="KW-0175">Coiled coil</keyword>
<gene>
    <name evidence="3" type="ORF">B0T17DRAFT_497044</name>
</gene>
<name>A0AA39WHQ8_9PEZI</name>
<comment type="caution">
    <text evidence="3">The sequence shown here is derived from an EMBL/GenBank/DDBJ whole genome shotgun (WGS) entry which is preliminary data.</text>
</comment>
<organism evidence="3 4">
    <name type="scientific">Bombardia bombarda</name>
    <dbReference type="NCBI Taxonomy" id="252184"/>
    <lineage>
        <taxon>Eukaryota</taxon>
        <taxon>Fungi</taxon>
        <taxon>Dikarya</taxon>
        <taxon>Ascomycota</taxon>
        <taxon>Pezizomycotina</taxon>
        <taxon>Sordariomycetes</taxon>
        <taxon>Sordariomycetidae</taxon>
        <taxon>Sordariales</taxon>
        <taxon>Lasiosphaeriaceae</taxon>
        <taxon>Bombardia</taxon>
    </lineage>
</organism>
<feature type="compositionally biased region" description="Basic and acidic residues" evidence="2">
    <location>
        <begin position="53"/>
        <end position="74"/>
    </location>
</feature>
<evidence type="ECO:0000256" key="1">
    <source>
        <dbReference type="SAM" id="Coils"/>
    </source>
</evidence>
<dbReference type="EMBL" id="JAULSR010000006">
    <property type="protein sequence ID" value="KAK0615626.1"/>
    <property type="molecule type" value="Genomic_DNA"/>
</dbReference>
<accession>A0AA39WHQ8</accession>
<reference evidence="3" key="1">
    <citation type="submission" date="2023-06" db="EMBL/GenBank/DDBJ databases">
        <title>Genome-scale phylogeny and comparative genomics of the fungal order Sordariales.</title>
        <authorList>
            <consortium name="Lawrence Berkeley National Laboratory"/>
            <person name="Hensen N."/>
            <person name="Bonometti L."/>
            <person name="Westerberg I."/>
            <person name="Brannstrom I.O."/>
            <person name="Guillou S."/>
            <person name="Cros-Aarteil S."/>
            <person name="Calhoun S."/>
            <person name="Haridas S."/>
            <person name="Kuo A."/>
            <person name="Mondo S."/>
            <person name="Pangilinan J."/>
            <person name="Riley R."/>
            <person name="LaButti K."/>
            <person name="Andreopoulos B."/>
            <person name="Lipzen A."/>
            <person name="Chen C."/>
            <person name="Yanf M."/>
            <person name="Daum C."/>
            <person name="Ng V."/>
            <person name="Clum A."/>
            <person name="Steindorff A."/>
            <person name="Ohm R."/>
            <person name="Martin F."/>
            <person name="Silar P."/>
            <person name="Natvig D."/>
            <person name="Lalanne C."/>
            <person name="Gautier V."/>
            <person name="Ament-velasquez S.L."/>
            <person name="Kruys A."/>
            <person name="Hutchinson M.I."/>
            <person name="Powell A.J."/>
            <person name="Barry K."/>
            <person name="Miller A.N."/>
            <person name="Grigoriev I.V."/>
            <person name="Debuchy R."/>
            <person name="Gladieux P."/>
            <person name="Thoren M.H."/>
            <person name="Johannesson H."/>
        </authorList>
    </citation>
    <scope>NUCLEOTIDE SEQUENCE</scope>
    <source>
        <strain evidence="3">SMH3391-2</strain>
    </source>
</reference>
<feature type="coiled-coil region" evidence="1">
    <location>
        <begin position="279"/>
        <end position="306"/>
    </location>
</feature>
<keyword evidence="4" id="KW-1185">Reference proteome</keyword>
<feature type="region of interest" description="Disordered" evidence="2">
    <location>
        <begin position="1"/>
        <end position="276"/>
    </location>
</feature>
<evidence type="ECO:0000256" key="2">
    <source>
        <dbReference type="SAM" id="MobiDB-lite"/>
    </source>
</evidence>
<dbReference type="Proteomes" id="UP001174934">
    <property type="component" value="Unassembled WGS sequence"/>
</dbReference>
<evidence type="ECO:0000313" key="3">
    <source>
        <dbReference type="EMBL" id="KAK0615626.1"/>
    </source>
</evidence>
<proteinExistence type="predicted"/>
<dbReference type="AlphaFoldDB" id="A0AA39WHQ8"/>
<feature type="compositionally biased region" description="Basic residues" evidence="2">
    <location>
        <begin position="1"/>
        <end position="11"/>
    </location>
</feature>
<feature type="compositionally biased region" description="Basic and acidic residues" evidence="2">
    <location>
        <begin position="267"/>
        <end position="276"/>
    </location>
</feature>
<sequence length="684" mass="73660">MEASAPKRRKTSPHEAIQLPAQPEASTTPRDPPAKPPEAAKKRPSFASPTKASLERHNPEILRRRESSPKKPDETTPLPASRPASPESGGSLSRALAMHFKTLPQTGTEDNGAQLQGSQGGGGSSGGAASQPGPSKTAAKPDPRPLPPPAPEDDDEEEILNPFKGHVLARSPIGGALPDLVEPEPELPPTPEHPDPVVSTPPSGIHNTPSKRPRRSRALAERLKSSSPLKQPPLRPPTKTPAIYGGKRTSKPPAARELTTSELRGLQPKDPDATKKKLRDSLLVEVAELERDLELATQENERIRLARLSKREPSPPANKDDIFNLLRRHVLPPEKHTPQQEQDPSTSWIHSMLNPIAFLPFSKQSPTLLPPPSPTSNEDDQKPPTSHHPLPMTAAEALPYLQVFTPLSFTSHISPLPQPSPSSPLLQRHTISAASTSPRGLFSARIEMTVNTTTMAVSELAVPRLDPAAVVELTPFIQSIVTSQNPTNSALTNNVSVLAWAMGEWLRVATQRAKVWCALERELHGGREALEESVAGTRRRAARRKKRKRRRGGGGGGGGGGDDDEEDGDGGQEEKERYAAGDLLPFMGSTSMDFEIPVLSGSGGGGGETEGSTLRVQWRIDFDWTGEARSIIAVLVGVPGKWHKCDERGQLSGIPKLFDDLIQGGEDPLAAVRTVVSLLAGEQR</sequence>